<dbReference type="Pfam" id="PF00270">
    <property type="entry name" value="DEAD"/>
    <property type="match status" value="1"/>
</dbReference>
<dbReference type="InterPro" id="IPR001650">
    <property type="entry name" value="Helicase_C-like"/>
</dbReference>
<name>A0A2T2NWS8_CORCC</name>
<dbReference type="GO" id="GO:0003676">
    <property type="term" value="F:nucleic acid binding"/>
    <property type="evidence" value="ECO:0007669"/>
    <property type="project" value="InterPro"/>
</dbReference>
<evidence type="ECO:0000256" key="2">
    <source>
        <dbReference type="ARBA" id="ARBA00022741"/>
    </source>
</evidence>
<comment type="similarity">
    <text evidence="8">Belongs to the DEAD box helicase family.</text>
</comment>
<keyword evidence="5 8" id="KW-0067">ATP-binding</keyword>
<dbReference type="EMBL" id="KZ678132">
    <property type="protein sequence ID" value="PSN69874.1"/>
    <property type="molecule type" value="Genomic_DNA"/>
</dbReference>
<evidence type="ECO:0000259" key="10">
    <source>
        <dbReference type="PROSITE" id="PS51192"/>
    </source>
</evidence>
<evidence type="ECO:0000256" key="9">
    <source>
        <dbReference type="SAM" id="MobiDB-lite"/>
    </source>
</evidence>
<dbReference type="CDD" id="cd18787">
    <property type="entry name" value="SF2_C_DEAD"/>
    <property type="match status" value="1"/>
</dbReference>
<dbReference type="OrthoDB" id="196131at2759"/>
<dbReference type="InterPro" id="IPR011545">
    <property type="entry name" value="DEAD/DEAH_box_helicase_dom"/>
</dbReference>
<dbReference type="SMART" id="SM00490">
    <property type="entry name" value="HELICc"/>
    <property type="match status" value="1"/>
</dbReference>
<comment type="catalytic activity">
    <reaction evidence="6">
        <text>ATP + H2O = ADP + phosphate + H(+)</text>
        <dbReference type="Rhea" id="RHEA:13065"/>
        <dbReference type="ChEBI" id="CHEBI:15377"/>
        <dbReference type="ChEBI" id="CHEBI:15378"/>
        <dbReference type="ChEBI" id="CHEBI:30616"/>
        <dbReference type="ChEBI" id="CHEBI:43474"/>
        <dbReference type="ChEBI" id="CHEBI:456216"/>
        <dbReference type="EC" id="3.6.4.13"/>
    </reaction>
</comment>
<dbReference type="EC" id="3.6.4.13" evidence="1"/>
<dbReference type="Pfam" id="PF00271">
    <property type="entry name" value="Helicase_C"/>
    <property type="match status" value="1"/>
</dbReference>
<dbReference type="Proteomes" id="UP000240883">
    <property type="component" value="Unassembled WGS sequence"/>
</dbReference>
<evidence type="ECO:0000256" key="5">
    <source>
        <dbReference type="ARBA" id="ARBA00022840"/>
    </source>
</evidence>
<dbReference type="GO" id="GO:0005524">
    <property type="term" value="F:ATP binding"/>
    <property type="evidence" value="ECO:0007669"/>
    <property type="project" value="UniProtKB-KW"/>
</dbReference>
<dbReference type="PANTHER" id="PTHR47958">
    <property type="entry name" value="ATP-DEPENDENT RNA HELICASE DBP3"/>
    <property type="match status" value="1"/>
</dbReference>
<feature type="compositionally biased region" description="Low complexity" evidence="9">
    <location>
        <begin position="1"/>
        <end position="17"/>
    </location>
</feature>
<keyword evidence="4 8" id="KW-0347">Helicase</keyword>
<reference evidence="13 14" key="1">
    <citation type="journal article" date="2018" name="Front. Microbiol.">
        <title>Genome-Wide Analysis of Corynespora cassiicola Leaf Fall Disease Putative Effectors.</title>
        <authorList>
            <person name="Lopez D."/>
            <person name="Ribeiro S."/>
            <person name="Label P."/>
            <person name="Fumanal B."/>
            <person name="Venisse J.S."/>
            <person name="Kohler A."/>
            <person name="de Oliveira R.R."/>
            <person name="Labutti K."/>
            <person name="Lipzen A."/>
            <person name="Lail K."/>
            <person name="Bauer D."/>
            <person name="Ohm R.A."/>
            <person name="Barry K.W."/>
            <person name="Spatafora J."/>
            <person name="Grigoriev I.V."/>
            <person name="Martin F.M."/>
            <person name="Pujade-Renaud V."/>
        </authorList>
    </citation>
    <scope>NUCLEOTIDE SEQUENCE [LARGE SCALE GENOMIC DNA]</scope>
    <source>
        <strain evidence="13 14">Philippines</strain>
    </source>
</reference>
<accession>A0A2T2NWS8</accession>
<dbReference type="GO" id="GO:0003724">
    <property type="term" value="F:RNA helicase activity"/>
    <property type="evidence" value="ECO:0007669"/>
    <property type="project" value="UniProtKB-EC"/>
</dbReference>
<evidence type="ECO:0000259" key="12">
    <source>
        <dbReference type="PROSITE" id="PS51195"/>
    </source>
</evidence>
<feature type="domain" description="DEAD-box RNA helicase Q" evidence="12">
    <location>
        <begin position="123"/>
        <end position="151"/>
    </location>
</feature>
<evidence type="ECO:0000256" key="3">
    <source>
        <dbReference type="ARBA" id="ARBA00022801"/>
    </source>
</evidence>
<evidence type="ECO:0000256" key="4">
    <source>
        <dbReference type="ARBA" id="ARBA00022806"/>
    </source>
</evidence>
<evidence type="ECO:0000313" key="13">
    <source>
        <dbReference type="EMBL" id="PSN69874.1"/>
    </source>
</evidence>
<evidence type="ECO:0000313" key="14">
    <source>
        <dbReference type="Proteomes" id="UP000240883"/>
    </source>
</evidence>
<evidence type="ECO:0000256" key="7">
    <source>
        <dbReference type="PROSITE-ProRule" id="PRU00552"/>
    </source>
</evidence>
<protein>
    <recommendedName>
        <fullName evidence="1">RNA helicase</fullName>
        <ecNumber evidence="1">3.6.4.13</ecNumber>
    </recommendedName>
</protein>
<dbReference type="GO" id="GO:0016787">
    <property type="term" value="F:hydrolase activity"/>
    <property type="evidence" value="ECO:0007669"/>
    <property type="project" value="UniProtKB-KW"/>
</dbReference>
<dbReference type="PROSITE" id="PS51195">
    <property type="entry name" value="Q_MOTIF"/>
    <property type="match status" value="1"/>
</dbReference>
<keyword evidence="3 8" id="KW-0378">Hydrolase</keyword>
<dbReference type="InterPro" id="IPR000629">
    <property type="entry name" value="RNA-helicase_DEAD-box_CS"/>
</dbReference>
<feature type="domain" description="Helicase C-terminal" evidence="11">
    <location>
        <begin position="364"/>
        <end position="528"/>
    </location>
</feature>
<dbReference type="InterPro" id="IPR014014">
    <property type="entry name" value="RNA_helicase_DEAD_Q_motif"/>
</dbReference>
<feature type="short sequence motif" description="Q motif" evidence="7">
    <location>
        <begin position="123"/>
        <end position="151"/>
    </location>
</feature>
<dbReference type="InterPro" id="IPR014001">
    <property type="entry name" value="Helicase_ATP-bd"/>
</dbReference>
<proteinExistence type="inferred from homology"/>
<dbReference type="STRING" id="1448308.A0A2T2NWS8"/>
<feature type="region of interest" description="Disordered" evidence="9">
    <location>
        <begin position="1"/>
        <end position="25"/>
    </location>
</feature>
<feature type="compositionally biased region" description="Gly residues" evidence="9">
    <location>
        <begin position="550"/>
        <end position="569"/>
    </location>
</feature>
<feature type="domain" description="Helicase ATP-binding" evidence="10">
    <location>
        <begin position="154"/>
        <end position="352"/>
    </location>
</feature>
<dbReference type="InterPro" id="IPR027417">
    <property type="entry name" value="P-loop_NTPase"/>
</dbReference>
<dbReference type="SUPFAM" id="SSF52540">
    <property type="entry name" value="P-loop containing nucleoside triphosphate hydrolases"/>
    <property type="match status" value="1"/>
</dbReference>
<evidence type="ECO:0000256" key="8">
    <source>
        <dbReference type="RuleBase" id="RU000492"/>
    </source>
</evidence>
<gene>
    <name evidence="13" type="ORF">BS50DRAFT_674387</name>
</gene>
<keyword evidence="14" id="KW-1185">Reference proteome</keyword>
<dbReference type="FunFam" id="3.40.50.300:FF:000008">
    <property type="entry name" value="ATP-dependent RNA helicase RhlB"/>
    <property type="match status" value="1"/>
</dbReference>
<feature type="region of interest" description="Disordered" evidence="9">
    <location>
        <begin position="530"/>
        <end position="599"/>
    </location>
</feature>
<sequence length="599" mass="65568">MSDAAASAASVAATDEASAARKAQLDEDLARAKEAGWTDPVPFNYENVVGGQPAEDETRDEAPWLSDAVVYVFDDEVGDIGPPNPEVEQALFHDDNQMTIGRAIKALEFDVELQGPVRIQPVRDFEDAGLHPAMLANVKLCGYRNPTAIQAYCLPAVLSGHDVVGIAQTGSGKTAAFLVPILSKLMGKARQLAAPRPNPTRYNPLTDRVRAEPLVLIACPTRELACQIFDECRRLCYRSMLRPCVAYGGGPAANQRKQLEMGCDILIATPGRLMDFLQDPKLLSLARLKFTVIDEADEMLSDGWETIMETLFQGSGTDANADADHSFLMFSATFPKQARRLVREYMDTECFRIKVGRIGSTHSNIKQDIIFVDESEKNQCVFDLIMNGGPQRTIVFVNSKIKCDIVDDYLYNKGLPSTSIHSDRTQREREDAMRAFRTARAPILVATGVMARGLDVANVKHIINYDMPSTRYDGITEYVHRIGRTARIGNQGKATSFYNDRNDDIAPDLVKILLENKQEVPDFLQGFMPEDPENIQWHDGTDEESEAGDAGFGGDTGFGGDAGLGGEAGFGDQAGSANTDKGFEGGFQADEGGDKMNAW</sequence>
<evidence type="ECO:0000259" key="11">
    <source>
        <dbReference type="PROSITE" id="PS51194"/>
    </source>
</evidence>
<evidence type="ECO:0000256" key="6">
    <source>
        <dbReference type="ARBA" id="ARBA00047984"/>
    </source>
</evidence>
<evidence type="ECO:0000256" key="1">
    <source>
        <dbReference type="ARBA" id="ARBA00012552"/>
    </source>
</evidence>
<dbReference type="PROSITE" id="PS51194">
    <property type="entry name" value="HELICASE_CTER"/>
    <property type="match status" value="1"/>
</dbReference>
<dbReference type="Gene3D" id="3.40.50.300">
    <property type="entry name" value="P-loop containing nucleotide triphosphate hydrolases"/>
    <property type="match status" value="2"/>
</dbReference>
<dbReference type="PROSITE" id="PS00039">
    <property type="entry name" value="DEAD_ATP_HELICASE"/>
    <property type="match status" value="1"/>
</dbReference>
<keyword evidence="2 8" id="KW-0547">Nucleotide-binding</keyword>
<dbReference type="AlphaFoldDB" id="A0A2T2NWS8"/>
<organism evidence="13 14">
    <name type="scientific">Corynespora cassiicola Philippines</name>
    <dbReference type="NCBI Taxonomy" id="1448308"/>
    <lineage>
        <taxon>Eukaryota</taxon>
        <taxon>Fungi</taxon>
        <taxon>Dikarya</taxon>
        <taxon>Ascomycota</taxon>
        <taxon>Pezizomycotina</taxon>
        <taxon>Dothideomycetes</taxon>
        <taxon>Pleosporomycetidae</taxon>
        <taxon>Pleosporales</taxon>
        <taxon>Corynesporascaceae</taxon>
        <taxon>Corynespora</taxon>
    </lineage>
</organism>
<dbReference type="PROSITE" id="PS51192">
    <property type="entry name" value="HELICASE_ATP_BIND_1"/>
    <property type="match status" value="1"/>
</dbReference>
<dbReference type="SMART" id="SM00487">
    <property type="entry name" value="DEXDc"/>
    <property type="match status" value="1"/>
</dbReference>